<dbReference type="Proteomes" id="UP000275078">
    <property type="component" value="Unassembled WGS sequence"/>
</dbReference>
<accession>A0A3N4IDY8</accession>
<gene>
    <name evidence="2" type="ORF">BJ508DRAFT_37280</name>
</gene>
<proteinExistence type="predicted"/>
<feature type="chain" id="PRO_5018206679" evidence="1">
    <location>
        <begin position="21"/>
        <end position="57"/>
    </location>
</feature>
<evidence type="ECO:0000313" key="3">
    <source>
        <dbReference type="Proteomes" id="UP000275078"/>
    </source>
</evidence>
<reference evidence="2 3" key="1">
    <citation type="journal article" date="2018" name="Nat. Ecol. Evol.">
        <title>Pezizomycetes genomes reveal the molecular basis of ectomycorrhizal truffle lifestyle.</title>
        <authorList>
            <person name="Murat C."/>
            <person name="Payen T."/>
            <person name="Noel B."/>
            <person name="Kuo A."/>
            <person name="Morin E."/>
            <person name="Chen J."/>
            <person name="Kohler A."/>
            <person name="Krizsan K."/>
            <person name="Balestrini R."/>
            <person name="Da Silva C."/>
            <person name="Montanini B."/>
            <person name="Hainaut M."/>
            <person name="Levati E."/>
            <person name="Barry K.W."/>
            <person name="Belfiori B."/>
            <person name="Cichocki N."/>
            <person name="Clum A."/>
            <person name="Dockter R.B."/>
            <person name="Fauchery L."/>
            <person name="Guy J."/>
            <person name="Iotti M."/>
            <person name="Le Tacon F."/>
            <person name="Lindquist E.A."/>
            <person name="Lipzen A."/>
            <person name="Malagnac F."/>
            <person name="Mello A."/>
            <person name="Molinier V."/>
            <person name="Miyauchi S."/>
            <person name="Poulain J."/>
            <person name="Riccioni C."/>
            <person name="Rubini A."/>
            <person name="Sitrit Y."/>
            <person name="Splivallo R."/>
            <person name="Traeger S."/>
            <person name="Wang M."/>
            <person name="Zifcakova L."/>
            <person name="Wipf D."/>
            <person name="Zambonelli A."/>
            <person name="Paolocci F."/>
            <person name="Nowrousian M."/>
            <person name="Ottonello S."/>
            <person name="Baldrian P."/>
            <person name="Spatafora J.W."/>
            <person name="Henrissat B."/>
            <person name="Nagy L.G."/>
            <person name="Aury J.M."/>
            <person name="Wincker P."/>
            <person name="Grigoriev I.V."/>
            <person name="Bonfante P."/>
            <person name="Martin F.M."/>
        </authorList>
    </citation>
    <scope>NUCLEOTIDE SEQUENCE [LARGE SCALE GENOMIC DNA]</scope>
    <source>
        <strain evidence="2 3">RN42</strain>
    </source>
</reference>
<evidence type="ECO:0000313" key="2">
    <source>
        <dbReference type="EMBL" id="RPA84365.1"/>
    </source>
</evidence>
<feature type="signal peptide" evidence="1">
    <location>
        <begin position="1"/>
        <end position="20"/>
    </location>
</feature>
<evidence type="ECO:0000256" key="1">
    <source>
        <dbReference type="SAM" id="SignalP"/>
    </source>
</evidence>
<organism evidence="2 3">
    <name type="scientific">Ascobolus immersus RN42</name>
    <dbReference type="NCBI Taxonomy" id="1160509"/>
    <lineage>
        <taxon>Eukaryota</taxon>
        <taxon>Fungi</taxon>
        <taxon>Dikarya</taxon>
        <taxon>Ascomycota</taxon>
        <taxon>Pezizomycotina</taxon>
        <taxon>Pezizomycetes</taxon>
        <taxon>Pezizales</taxon>
        <taxon>Ascobolaceae</taxon>
        <taxon>Ascobolus</taxon>
    </lineage>
</organism>
<keyword evidence="3" id="KW-1185">Reference proteome</keyword>
<sequence length="57" mass="6373">MMREVSLLIFVLILPMKTVALLSQSMVATRIVVYQPGLFDIQLLVCRSCCLLGTCLK</sequence>
<dbReference type="AlphaFoldDB" id="A0A3N4IDY8"/>
<name>A0A3N4IDY8_ASCIM</name>
<keyword evidence="1" id="KW-0732">Signal</keyword>
<dbReference type="EMBL" id="ML119659">
    <property type="protein sequence ID" value="RPA84365.1"/>
    <property type="molecule type" value="Genomic_DNA"/>
</dbReference>
<protein>
    <submittedName>
        <fullName evidence="2">Uncharacterized protein</fullName>
    </submittedName>
</protein>